<evidence type="ECO:0000256" key="3">
    <source>
        <dbReference type="ARBA" id="ARBA00023163"/>
    </source>
</evidence>
<name>A0AAW6LQP7_RHOSG</name>
<accession>A0AAW6LQP7</accession>
<dbReference type="EMBL" id="JARDXE010000014">
    <property type="protein sequence ID" value="MDE8647587.1"/>
    <property type="molecule type" value="Genomic_DNA"/>
</dbReference>
<evidence type="ECO:0000313" key="7">
    <source>
        <dbReference type="Proteomes" id="UP001217325"/>
    </source>
</evidence>
<dbReference type="PANTHER" id="PTHR47506">
    <property type="entry name" value="TRANSCRIPTIONAL REGULATORY PROTEIN"/>
    <property type="match status" value="1"/>
</dbReference>
<dbReference type="PROSITE" id="PS01081">
    <property type="entry name" value="HTH_TETR_1"/>
    <property type="match status" value="1"/>
</dbReference>
<dbReference type="InterPro" id="IPR001647">
    <property type="entry name" value="HTH_TetR"/>
</dbReference>
<evidence type="ECO:0000256" key="1">
    <source>
        <dbReference type="ARBA" id="ARBA00023015"/>
    </source>
</evidence>
<feature type="domain" description="HTH tetR-type" evidence="5">
    <location>
        <begin position="24"/>
        <end position="84"/>
    </location>
</feature>
<reference evidence="6" key="1">
    <citation type="submission" date="2023-02" db="EMBL/GenBank/DDBJ databases">
        <title>A novel hydrolase synthesized by Rhodococcus erythropolis HQ is responsible for the detoxification of Zearalenone.</title>
        <authorList>
            <person name="Hu J."/>
            <person name="Xu J."/>
        </authorList>
    </citation>
    <scope>NUCLEOTIDE SEQUENCE</scope>
    <source>
        <strain evidence="6">HQ</strain>
    </source>
</reference>
<evidence type="ECO:0000259" key="5">
    <source>
        <dbReference type="PROSITE" id="PS50977"/>
    </source>
</evidence>
<evidence type="ECO:0000256" key="2">
    <source>
        <dbReference type="ARBA" id="ARBA00023125"/>
    </source>
</evidence>
<evidence type="ECO:0000313" key="6">
    <source>
        <dbReference type="EMBL" id="MDE8647587.1"/>
    </source>
</evidence>
<dbReference type="InterPro" id="IPR009057">
    <property type="entry name" value="Homeodomain-like_sf"/>
</dbReference>
<sequence length="207" mass="21624">MRTATPASPAVTFGIAPCVQPRAKVTRDKVLSETAQVFDTLGFFPASITEMVAGSDLTKGAIFYHFPSKEAIAQQIVEDWTAVIEAEFSHASATAAPAEAQLTAVFKSLAATVATSVRARAGMKLTVEKAVGGGAAAYRKWVDATDAVFSTALGTAGSPTAISSRRRASSLCAGFIGVVLLDELEGDDLDIATRVDDLLAMHLAFAR</sequence>
<dbReference type="PRINTS" id="PR00455">
    <property type="entry name" value="HTHTETR"/>
</dbReference>
<dbReference type="AlphaFoldDB" id="A0AAW6LQP7"/>
<dbReference type="PROSITE" id="PS50977">
    <property type="entry name" value="HTH_TETR_2"/>
    <property type="match status" value="1"/>
</dbReference>
<comment type="caution">
    <text evidence="6">The sequence shown here is derived from an EMBL/GenBank/DDBJ whole genome shotgun (WGS) entry which is preliminary data.</text>
</comment>
<organism evidence="6 7">
    <name type="scientific">Rhodococcus qingshengii</name>
    <dbReference type="NCBI Taxonomy" id="334542"/>
    <lineage>
        <taxon>Bacteria</taxon>
        <taxon>Bacillati</taxon>
        <taxon>Actinomycetota</taxon>
        <taxon>Actinomycetes</taxon>
        <taxon>Mycobacteriales</taxon>
        <taxon>Nocardiaceae</taxon>
        <taxon>Rhodococcus</taxon>
        <taxon>Rhodococcus erythropolis group</taxon>
    </lineage>
</organism>
<dbReference type="SUPFAM" id="SSF46689">
    <property type="entry name" value="Homeodomain-like"/>
    <property type="match status" value="1"/>
</dbReference>
<dbReference type="PANTHER" id="PTHR47506:SF7">
    <property type="entry name" value="TRANSCRIPTIONAL REGULATORY PROTEIN"/>
    <property type="match status" value="1"/>
</dbReference>
<dbReference type="Proteomes" id="UP001217325">
    <property type="component" value="Unassembled WGS sequence"/>
</dbReference>
<feature type="DNA-binding region" description="H-T-H motif" evidence="4">
    <location>
        <begin position="47"/>
        <end position="66"/>
    </location>
</feature>
<dbReference type="Gene3D" id="1.10.357.10">
    <property type="entry name" value="Tetracycline Repressor, domain 2"/>
    <property type="match status" value="1"/>
</dbReference>
<gene>
    <name evidence="6" type="ORF">PXH69_21670</name>
</gene>
<keyword evidence="1" id="KW-0805">Transcription regulation</keyword>
<protein>
    <submittedName>
        <fullName evidence="6">TetR/AcrR family transcriptional regulator</fullName>
    </submittedName>
</protein>
<dbReference type="InterPro" id="IPR023772">
    <property type="entry name" value="DNA-bd_HTH_TetR-type_CS"/>
</dbReference>
<dbReference type="GO" id="GO:0003677">
    <property type="term" value="F:DNA binding"/>
    <property type="evidence" value="ECO:0007669"/>
    <property type="project" value="UniProtKB-UniRule"/>
</dbReference>
<keyword evidence="2 4" id="KW-0238">DNA-binding</keyword>
<evidence type="ECO:0000256" key="4">
    <source>
        <dbReference type="PROSITE-ProRule" id="PRU00335"/>
    </source>
</evidence>
<proteinExistence type="predicted"/>
<dbReference type="RefSeq" id="WP_275232153.1">
    <property type="nucleotide sequence ID" value="NZ_JARDXE010000014.1"/>
</dbReference>
<keyword evidence="3" id="KW-0804">Transcription</keyword>
<dbReference type="Pfam" id="PF00440">
    <property type="entry name" value="TetR_N"/>
    <property type="match status" value="1"/>
</dbReference>